<dbReference type="AlphaFoldDB" id="A0A9D4DP52"/>
<sequence length="50" mass="5379">MVNQTTVLEGTAGPLLPRTTITGLMFHVVASSSQFVNSSTMNRLSLDNLQ</sequence>
<dbReference type="EMBL" id="JAIWYP010000010">
    <property type="protein sequence ID" value="KAH3752296.1"/>
    <property type="molecule type" value="Genomic_DNA"/>
</dbReference>
<protein>
    <submittedName>
        <fullName evidence="1">Uncharacterized protein</fullName>
    </submittedName>
</protein>
<comment type="caution">
    <text evidence="1">The sequence shown here is derived from an EMBL/GenBank/DDBJ whole genome shotgun (WGS) entry which is preliminary data.</text>
</comment>
<gene>
    <name evidence="1" type="ORF">DPMN_186912</name>
</gene>
<keyword evidence="2" id="KW-1185">Reference proteome</keyword>
<name>A0A9D4DP52_DREPO</name>
<dbReference type="Proteomes" id="UP000828390">
    <property type="component" value="Unassembled WGS sequence"/>
</dbReference>
<proteinExistence type="predicted"/>
<evidence type="ECO:0000313" key="1">
    <source>
        <dbReference type="EMBL" id="KAH3752296.1"/>
    </source>
</evidence>
<reference evidence="1" key="1">
    <citation type="journal article" date="2019" name="bioRxiv">
        <title>The Genome of the Zebra Mussel, Dreissena polymorpha: A Resource for Invasive Species Research.</title>
        <authorList>
            <person name="McCartney M.A."/>
            <person name="Auch B."/>
            <person name="Kono T."/>
            <person name="Mallez S."/>
            <person name="Zhang Y."/>
            <person name="Obille A."/>
            <person name="Becker A."/>
            <person name="Abrahante J.E."/>
            <person name="Garbe J."/>
            <person name="Badalamenti J.P."/>
            <person name="Herman A."/>
            <person name="Mangelson H."/>
            <person name="Liachko I."/>
            <person name="Sullivan S."/>
            <person name="Sone E.D."/>
            <person name="Koren S."/>
            <person name="Silverstein K.A.T."/>
            <person name="Beckman K.B."/>
            <person name="Gohl D.M."/>
        </authorList>
    </citation>
    <scope>NUCLEOTIDE SEQUENCE</scope>
    <source>
        <strain evidence="1">Duluth1</strain>
        <tissue evidence="1">Whole animal</tissue>
    </source>
</reference>
<reference evidence="1" key="2">
    <citation type="submission" date="2020-11" db="EMBL/GenBank/DDBJ databases">
        <authorList>
            <person name="McCartney M.A."/>
            <person name="Auch B."/>
            <person name="Kono T."/>
            <person name="Mallez S."/>
            <person name="Becker A."/>
            <person name="Gohl D.M."/>
            <person name="Silverstein K.A.T."/>
            <person name="Koren S."/>
            <person name="Bechman K.B."/>
            <person name="Herman A."/>
            <person name="Abrahante J.E."/>
            <person name="Garbe J."/>
        </authorList>
    </citation>
    <scope>NUCLEOTIDE SEQUENCE</scope>
    <source>
        <strain evidence="1">Duluth1</strain>
        <tissue evidence="1">Whole animal</tissue>
    </source>
</reference>
<accession>A0A9D4DP52</accession>
<organism evidence="1 2">
    <name type="scientific">Dreissena polymorpha</name>
    <name type="common">Zebra mussel</name>
    <name type="synonym">Mytilus polymorpha</name>
    <dbReference type="NCBI Taxonomy" id="45954"/>
    <lineage>
        <taxon>Eukaryota</taxon>
        <taxon>Metazoa</taxon>
        <taxon>Spiralia</taxon>
        <taxon>Lophotrochozoa</taxon>
        <taxon>Mollusca</taxon>
        <taxon>Bivalvia</taxon>
        <taxon>Autobranchia</taxon>
        <taxon>Heteroconchia</taxon>
        <taxon>Euheterodonta</taxon>
        <taxon>Imparidentia</taxon>
        <taxon>Neoheterodontei</taxon>
        <taxon>Myida</taxon>
        <taxon>Dreissenoidea</taxon>
        <taxon>Dreissenidae</taxon>
        <taxon>Dreissena</taxon>
    </lineage>
</organism>
<evidence type="ECO:0000313" key="2">
    <source>
        <dbReference type="Proteomes" id="UP000828390"/>
    </source>
</evidence>